<proteinExistence type="predicted"/>
<gene>
    <name evidence="1" type="ORF">O53_3442</name>
</gene>
<accession>L7E7L7</accession>
<evidence type="ECO:0000313" key="2">
    <source>
        <dbReference type="Proteomes" id="UP000010932"/>
    </source>
</evidence>
<name>L7E7L7_MICAE</name>
<evidence type="ECO:0000313" key="1">
    <source>
        <dbReference type="EMBL" id="ELP54618.1"/>
    </source>
</evidence>
<organism evidence="1 2">
    <name type="scientific">Microcystis aeruginosa TAIHU98</name>
    <dbReference type="NCBI Taxonomy" id="1134457"/>
    <lineage>
        <taxon>Bacteria</taxon>
        <taxon>Bacillati</taxon>
        <taxon>Cyanobacteriota</taxon>
        <taxon>Cyanophyceae</taxon>
        <taxon>Oscillatoriophycideae</taxon>
        <taxon>Chroococcales</taxon>
        <taxon>Microcystaceae</taxon>
        <taxon>Microcystis</taxon>
    </lineage>
</organism>
<protein>
    <submittedName>
        <fullName evidence="1">Uncharacterized protein</fullName>
    </submittedName>
</protein>
<dbReference type="Proteomes" id="UP000010932">
    <property type="component" value="Unassembled WGS sequence"/>
</dbReference>
<dbReference type="EMBL" id="ANKQ01000002">
    <property type="protein sequence ID" value="ELP54618.1"/>
    <property type="molecule type" value="Genomic_DNA"/>
</dbReference>
<dbReference type="AlphaFoldDB" id="L7E7L7"/>
<comment type="caution">
    <text evidence="1">The sequence shown here is derived from an EMBL/GenBank/DDBJ whole genome shotgun (WGS) entry which is preliminary data.</text>
</comment>
<reference evidence="1 2" key="1">
    <citation type="journal article" date="2013" name="Genome Announc.">
        <title>Whole-Genome Sequence of Microcystis aeruginosa TAIHU98, a Nontoxic Bloom-Forming Strain Isolated from Taihu Lake, China.</title>
        <authorList>
            <person name="Yang C."/>
            <person name="Zhang W."/>
            <person name="Ren M."/>
            <person name="Song L."/>
            <person name="Li T."/>
            <person name="Zhao J."/>
        </authorList>
    </citation>
    <scope>NUCLEOTIDE SEQUENCE [LARGE SCALE GENOMIC DNA]</scope>
    <source>
        <strain evidence="1 2">TAIHU98</strain>
    </source>
</reference>
<dbReference type="PATRIC" id="fig|1134457.3.peg.3072"/>
<sequence>MNLTSDRFEDLLALSKQKTLILPVFYPIYRPNPTSNFSYR</sequence>